<feature type="domain" description="Type I restriction modification DNA specificity" evidence="4">
    <location>
        <begin position="12"/>
        <end position="165"/>
    </location>
</feature>
<comment type="similarity">
    <text evidence="1">Belongs to the type-I restriction system S methylase family.</text>
</comment>
<evidence type="ECO:0000256" key="2">
    <source>
        <dbReference type="ARBA" id="ARBA00022747"/>
    </source>
</evidence>
<dbReference type="InterPro" id="IPR044946">
    <property type="entry name" value="Restrct_endonuc_typeI_TRD_sf"/>
</dbReference>
<dbReference type="InterPro" id="IPR000055">
    <property type="entry name" value="Restrct_endonuc_typeI_TRD"/>
</dbReference>
<dbReference type="CDD" id="cd17288">
    <property type="entry name" value="RMtype1_S_LlaAI06ORF1089P_TRD1-CR1_like"/>
    <property type="match status" value="1"/>
</dbReference>
<keyword evidence="5" id="KW-0378">Hydrolase</keyword>
<proteinExistence type="inferred from homology"/>
<sequence>MRERLMSSLELPNGWRECKLDSLIEIKYGKDHKLLDDGDIPVYGSGGVMRYANQALYDKESILIPRKGTLGNIFYIDKPFWTVDTIFWSKIDSNKIFGKFLFYKLKTLDLASYNVGSAVPSLTTKILNEIEINLPPLAEQKAIAEVLSSLDDKIDLLHKQNQTLEDMAQTLFREWFIEKADEGWEEVPLSEIVYHRKDNVKPQNTPSGLFKHYSLPSFDNGKVPISETGSDIRSNKYRLYSYSILVSKLNPKTPRVWDIYFEVEDNEICSTEFQVLQPKKKEYFPFVSMFLKSNETTEILSMSASGTSGSHQRVTAKDMLSLKILKPCDSVILNFSEAVSPNFEKIHQNKKQIKTLEQTRDTLLPKLMSGQVRV</sequence>
<keyword evidence="2" id="KW-0680">Restriction system</keyword>
<evidence type="ECO:0000259" key="4">
    <source>
        <dbReference type="Pfam" id="PF01420"/>
    </source>
</evidence>
<dbReference type="Pfam" id="PF01420">
    <property type="entry name" value="Methylase_S"/>
    <property type="match status" value="1"/>
</dbReference>
<name>A0A345JSY9_9GAMM</name>
<dbReference type="InterPro" id="IPR052021">
    <property type="entry name" value="Type-I_RS_S_subunit"/>
</dbReference>
<organism evidence="5 6">
    <name type="scientific">Francisella opportunistica</name>
    <dbReference type="NCBI Taxonomy" id="2016517"/>
    <lineage>
        <taxon>Bacteria</taxon>
        <taxon>Pseudomonadati</taxon>
        <taxon>Pseudomonadota</taxon>
        <taxon>Gammaproteobacteria</taxon>
        <taxon>Thiotrichales</taxon>
        <taxon>Francisellaceae</taxon>
        <taxon>Francisella</taxon>
    </lineage>
</organism>
<keyword evidence="6" id="KW-1185">Reference proteome</keyword>
<dbReference type="EMBL" id="CP022375">
    <property type="protein sequence ID" value="AXH30435.1"/>
    <property type="molecule type" value="Genomic_DNA"/>
</dbReference>
<dbReference type="GO" id="GO:0004519">
    <property type="term" value="F:endonuclease activity"/>
    <property type="evidence" value="ECO:0007669"/>
    <property type="project" value="UniProtKB-KW"/>
</dbReference>
<keyword evidence="3" id="KW-0238">DNA-binding</keyword>
<protein>
    <submittedName>
        <fullName evidence="5">Restriction endonuclease subunit S</fullName>
    </submittedName>
</protein>
<accession>A0A345JSY9</accession>
<evidence type="ECO:0000256" key="1">
    <source>
        <dbReference type="ARBA" id="ARBA00010923"/>
    </source>
</evidence>
<dbReference type="SUPFAM" id="SSF116734">
    <property type="entry name" value="DNA methylase specificity domain"/>
    <property type="match status" value="2"/>
</dbReference>
<gene>
    <name evidence="5" type="ORF">CGC43_07510</name>
</gene>
<dbReference type="KEGG" id="foo:CGC45_07515"/>
<dbReference type="OrthoDB" id="9798929at2"/>
<reference evidence="5 6" key="1">
    <citation type="submission" date="2017-07" db="EMBL/GenBank/DDBJ databases">
        <title>Complete genome sequences and comparative analysis of the novel pathogen Francisella opportunistica.</title>
        <authorList>
            <person name="Dietrich E.A."/>
            <person name="Kingry L.C."/>
            <person name="Petersen J.M."/>
        </authorList>
    </citation>
    <scope>NUCLEOTIDE SEQUENCE [LARGE SCALE GENOMIC DNA]</scope>
    <source>
        <strain evidence="5 6">14-2155</strain>
    </source>
</reference>
<evidence type="ECO:0000256" key="3">
    <source>
        <dbReference type="ARBA" id="ARBA00023125"/>
    </source>
</evidence>
<dbReference type="PANTHER" id="PTHR30408:SF13">
    <property type="entry name" value="TYPE I RESTRICTION ENZYME HINDI SPECIFICITY SUBUNIT"/>
    <property type="match status" value="1"/>
</dbReference>
<dbReference type="GO" id="GO:0009307">
    <property type="term" value="P:DNA restriction-modification system"/>
    <property type="evidence" value="ECO:0007669"/>
    <property type="project" value="UniProtKB-KW"/>
</dbReference>
<evidence type="ECO:0000313" key="5">
    <source>
        <dbReference type="EMBL" id="AXH30435.1"/>
    </source>
</evidence>
<evidence type="ECO:0000313" key="6">
    <source>
        <dbReference type="Proteomes" id="UP000253862"/>
    </source>
</evidence>
<dbReference type="REBASE" id="262741">
    <property type="entry name" value="S.Fsp2155ORF7520P"/>
</dbReference>
<dbReference type="GO" id="GO:0003677">
    <property type="term" value="F:DNA binding"/>
    <property type="evidence" value="ECO:0007669"/>
    <property type="project" value="UniProtKB-KW"/>
</dbReference>
<keyword evidence="5" id="KW-0540">Nuclease</keyword>
<dbReference type="Gene3D" id="3.90.220.20">
    <property type="entry name" value="DNA methylase specificity domains"/>
    <property type="match status" value="2"/>
</dbReference>
<dbReference type="Proteomes" id="UP000253862">
    <property type="component" value="Chromosome"/>
</dbReference>
<keyword evidence="5" id="KW-0255">Endonuclease</keyword>
<dbReference type="AlphaFoldDB" id="A0A345JSY9"/>
<dbReference type="PANTHER" id="PTHR30408">
    <property type="entry name" value="TYPE-1 RESTRICTION ENZYME ECOKI SPECIFICITY PROTEIN"/>
    <property type="match status" value="1"/>
</dbReference>